<feature type="active site" description="Charge relay system" evidence="5">
    <location>
        <position position="109"/>
    </location>
</feature>
<keyword evidence="11" id="KW-1185">Reference proteome</keyword>
<evidence type="ECO:0000256" key="3">
    <source>
        <dbReference type="ARBA" id="ARBA00022801"/>
    </source>
</evidence>
<keyword evidence="7" id="KW-0812">Transmembrane</keyword>
<evidence type="ECO:0000256" key="2">
    <source>
        <dbReference type="ARBA" id="ARBA00022670"/>
    </source>
</evidence>
<dbReference type="PANTHER" id="PTHR43806:SF11">
    <property type="entry name" value="CEREVISIN-RELATED"/>
    <property type="match status" value="1"/>
</dbReference>
<proteinExistence type="inferred from homology"/>
<keyword evidence="2 5" id="KW-0645">Protease</keyword>
<dbReference type="Gene3D" id="3.40.50.200">
    <property type="entry name" value="Peptidase S8/S53 domain"/>
    <property type="match status" value="1"/>
</dbReference>
<dbReference type="SUPFAM" id="SSF52743">
    <property type="entry name" value="Subtilisin-like"/>
    <property type="match status" value="1"/>
</dbReference>
<gene>
    <name evidence="10" type="ORF">GCM10022202_20360</name>
</gene>
<dbReference type="Pfam" id="PF00082">
    <property type="entry name" value="Peptidase_S8"/>
    <property type="match status" value="1"/>
</dbReference>
<dbReference type="EMBL" id="BAAAYV010000009">
    <property type="protein sequence ID" value="GAA3659540.1"/>
    <property type="molecule type" value="Genomic_DNA"/>
</dbReference>
<dbReference type="InterPro" id="IPR036852">
    <property type="entry name" value="Peptidase_S8/S53_dom_sf"/>
</dbReference>
<comment type="caution">
    <text evidence="10">The sequence shown here is derived from an EMBL/GenBank/DDBJ whole genome shotgun (WGS) entry which is preliminary data.</text>
</comment>
<dbReference type="RefSeq" id="WP_221858993.1">
    <property type="nucleotide sequence ID" value="NZ_BAAAYV010000009.1"/>
</dbReference>
<dbReference type="PROSITE" id="PS00136">
    <property type="entry name" value="SUBTILASE_ASP"/>
    <property type="match status" value="1"/>
</dbReference>
<evidence type="ECO:0000259" key="9">
    <source>
        <dbReference type="Pfam" id="PF00082"/>
    </source>
</evidence>
<feature type="active site" description="Charge relay system" evidence="5">
    <location>
        <position position="69"/>
    </location>
</feature>
<evidence type="ECO:0000256" key="4">
    <source>
        <dbReference type="ARBA" id="ARBA00022825"/>
    </source>
</evidence>
<dbReference type="PROSITE" id="PS51892">
    <property type="entry name" value="SUBTILASE"/>
    <property type="match status" value="1"/>
</dbReference>
<keyword evidence="7" id="KW-0472">Membrane</keyword>
<dbReference type="Proteomes" id="UP001410795">
    <property type="component" value="Unassembled WGS sequence"/>
</dbReference>
<evidence type="ECO:0000256" key="1">
    <source>
        <dbReference type="ARBA" id="ARBA00011073"/>
    </source>
</evidence>
<dbReference type="PRINTS" id="PR00723">
    <property type="entry name" value="SUBTILISIN"/>
</dbReference>
<feature type="chain" id="PRO_5047122140" description="Peptidase S8/S53 domain-containing protein" evidence="8">
    <location>
        <begin position="31"/>
        <end position="446"/>
    </location>
</feature>
<dbReference type="CDD" id="cd00306">
    <property type="entry name" value="Peptidases_S8_S53"/>
    <property type="match status" value="1"/>
</dbReference>
<feature type="domain" description="Peptidase S8/S53" evidence="9">
    <location>
        <begin position="60"/>
        <end position="324"/>
    </location>
</feature>
<evidence type="ECO:0000256" key="5">
    <source>
        <dbReference type="PROSITE-ProRule" id="PRU01240"/>
    </source>
</evidence>
<sequence>MSTTGSGRRGVRTLLALAMAASLVAMPAAAVGATEVGSDDDELWYFEDTGIPELQQTATGEGVTIALLDSGVNPDAPTLRGADIVGSEFSCPDGEGTVNGLHDDVSAEHGTYLASILVGNGEQVGDQPGVPGIAPDAALISYDVVTEDPTGIGTDEEYTCEDSTELLRDTILDAIDKDVDMIVTATGFSLRGEAATALIQAIDAGIVVVAANSNVSELSFESTSNSVHVEQFNGVVSVENATQSGERADPVTGPWVTILAPGTGYINYGRGDGTWDERKYSAAANSPASTYVGGVLALAKSAYPDATGDQLIQALVRGADGGNPDLVRTDENGYGFISPRTMIATDPATLPDENPLLRDAPQTWPLLEDFEDGVFTDDTWDYPLEGDAASADGTTAPSADDPGSAEGGDGSPLGPVLIVAVVLGGIVVVGGIVLAAVLVARSRRRS</sequence>
<evidence type="ECO:0000313" key="11">
    <source>
        <dbReference type="Proteomes" id="UP001410795"/>
    </source>
</evidence>
<feature type="transmembrane region" description="Helical" evidence="7">
    <location>
        <begin position="416"/>
        <end position="440"/>
    </location>
</feature>
<feature type="active site" description="Charge relay system" evidence="5">
    <location>
        <position position="286"/>
    </location>
</feature>
<comment type="similarity">
    <text evidence="1 5">Belongs to the peptidase S8 family.</text>
</comment>
<evidence type="ECO:0000256" key="7">
    <source>
        <dbReference type="SAM" id="Phobius"/>
    </source>
</evidence>
<protein>
    <recommendedName>
        <fullName evidence="9">Peptidase S8/S53 domain-containing protein</fullName>
    </recommendedName>
</protein>
<keyword evidence="8" id="KW-0732">Signal</keyword>
<keyword evidence="7" id="KW-1133">Transmembrane helix</keyword>
<dbReference type="InterPro" id="IPR023827">
    <property type="entry name" value="Peptidase_S8_Asp-AS"/>
</dbReference>
<keyword evidence="4 5" id="KW-0720">Serine protease</keyword>
<accession>A0ABP7BJJ6</accession>
<dbReference type="InterPro" id="IPR050131">
    <property type="entry name" value="Peptidase_S8_subtilisin-like"/>
</dbReference>
<reference evidence="11" key="1">
    <citation type="journal article" date="2019" name="Int. J. Syst. Evol. Microbiol.">
        <title>The Global Catalogue of Microorganisms (GCM) 10K type strain sequencing project: providing services to taxonomists for standard genome sequencing and annotation.</title>
        <authorList>
            <consortium name="The Broad Institute Genomics Platform"/>
            <consortium name="The Broad Institute Genome Sequencing Center for Infectious Disease"/>
            <person name="Wu L."/>
            <person name="Ma J."/>
        </authorList>
    </citation>
    <scope>NUCLEOTIDE SEQUENCE [LARGE SCALE GENOMIC DNA]</scope>
    <source>
        <strain evidence="11">JCM 16546</strain>
    </source>
</reference>
<organism evidence="10 11">
    <name type="scientific">Microbacterium marinilacus</name>
    <dbReference type="NCBI Taxonomy" id="415209"/>
    <lineage>
        <taxon>Bacteria</taxon>
        <taxon>Bacillati</taxon>
        <taxon>Actinomycetota</taxon>
        <taxon>Actinomycetes</taxon>
        <taxon>Micrococcales</taxon>
        <taxon>Microbacteriaceae</taxon>
        <taxon>Microbacterium</taxon>
    </lineage>
</organism>
<feature type="signal peptide" evidence="8">
    <location>
        <begin position="1"/>
        <end position="30"/>
    </location>
</feature>
<dbReference type="InterPro" id="IPR015500">
    <property type="entry name" value="Peptidase_S8_subtilisin-rel"/>
</dbReference>
<evidence type="ECO:0000256" key="6">
    <source>
        <dbReference type="SAM" id="MobiDB-lite"/>
    </source>
</evidence>
<dbReference type="InterPro" id="IPR000209">
    <property type="entry name" value="Peptidase_S8/S53_dom"/>
</dbReference>
<feature type="region of interest" description="Disordered" evidence="6">
    <location>
        <begin position="382"/>
        <end position="408"/>
    </location>
</feature>
<evidence type="ECO:0000313" key="10">
    <source>
        <dbReference type="EMBL" id="GAA3659540.1"/>
    </source>
</evidence>
<keyword evidence="3 5" id="KW-0378">Hydrolase</keyword>
<dbReference type="PANTHER" id="PTHR43806">
    <property type="entry name" value="PEPTIDASE S8"/>
    <property type="match status" value="1"/>
</dbReference>
<evidence type="ECO:0000256" key="8">
    <source>
        <dbReference type="SAM" id="SignalP"/>
    </source>
</evidence>
<name>A0ABP7BJJ6_9MICO</name>